<dbReference type="Gene3D" id="3.90.70.10">
    <property type="entry name" value="Cysteine proteinases"/>
    <property type="match status" value="1"/>
</dbReference>
<keyword evidence="3" id="KW-1185">Reference proteome</keyword>
<accession>A0A2A2HX62</accession>
<proteinExistence type="predicted"/>
<evidence type="ECO:0000259" key="1">
    <source>
        <dbReference type="Pfam" id="PF13529"/>
    </source>
</evidence>
<dbReference type="EMBL" id="LMVP01000044">
    <property type="protein sequence ID" value="PAV13928.1"/>
    <property type="molecule type" value="Genomic_DNA"/>
</dbReference>
<sequence length="197" mass="22030">MSTCRKQDEIKEVWNSLESKMAGDISITATYSHKISDFPAELWYRGCAPTSAAMVLEYWDNNGYPNFPTGTTLINELANAMGTTSGGSTSTNNIDNGIETVCSNHGYSGIDAVTENSVTKTKIETEINADRPFTMSMVNGGRGDNYSQSYGNHTVACYGYYRSGVLQYDYIHDTWQTVEHYIVYGSWEWVTNTWVRP</sequence>
<evidence type="ECO:0000313" key="2">
    <source>
        <dbReference type="EMBL" id="PAV13928.1"/>
    </source>
</evidence>
<dbReference type="RefSeq" id="WP_095643292.1">
    <property type="nucleotide sequence ID" value="NZ_LMVP01000044.1"/>
</dbReference>
<dbReference type="OrthoDB" id="131732at2157"/>
<protein>
    <recommendedName>
        <fullName evidence="1">Peptidase C39-like domain-containing protein</fullName>
    </recommendedName>
</protein>
<dbReference type="Pfam" id="PF13529">
    <property type="entry name" value="Peptidase_C39_2"/>
    <property type="match status" value="1"/>
</dbReference>
<gene>
    <name evidence="2" type="ORF">ASJ81_15885</name>
</gene>
<feature type="domain" description="Peptidase C39-like" evidence="1">
    <location>
        <begin position="44"/>
        <end position="175"/>
    </location>
</feature>
<evidence type="ECO:0000313" key="3">
    <source>
        <dbReference type="Proteomes" id="UP000218164"/>
    </source>
</evidence>
<organism evidence="2 3">
    <name type="scientific">Methanosarcina spelaei</name>
    <dbReference type="NCBI Taxonomy" id="1036679"/>
    <lineage>
        <taxon>Archaea</taxon>
        <taxon>Methanobacteriati</taxon>
        <taxon>Methanobacteriota</taxon>
        <taxon>Stenosarchaea group</taxon>
        <taxon>Methanomicrobia</taxon>
        <taxon>Methanosarcinales</taxon>
        <taxon>Methanosarcinaceae</taxon>
        <taxon>Methanosarcina</taxon>
    </lineage>
</organism>
<dbReference type="Proteomes" id="UP000218164">
    <property type="component" value="Unassembled WGS sequence"/>
</dbReference>
<reference evidence="2 3" key="1">
    <citation type="journal article" date="2017" name="BMC Genomics">
        <title>Genomic analysis of methanogenic archaea reveals a shift towards energy conservation.</title>
        <authorList>
            <person name="Gilmore S.P."/>
            <person name="Henske J.K."/>
            <person name="Sexton J.A."/>
            <person name="Solomon K.V."/>
            <person name="Seppala S."/>
            <person name="Yoo J.I."/>
            <person name="Huyett L.M."/>
            <person name="Pressman A."/>
            <person name="Cogan J.Z."/>
            <person name="Kivenson V."/>
            <person name="Peng X."/>
            <person name="Tan Y."/>
            <person name="Valentine D.L."/>
            <person name="O'Malley M.A."/>
        </authorList>
    </citation>
    <scope>NUCLEOTIDE SEQUENCE [LARGE SCALE GENOMIC DNA]</scope>
    <source>
        <strain evidence="2 3">MC-15</strain>
    </source>
</reference>
<comment type="caution">
    <text evidence="2">The sequence shown here is derived from an EMBL/GenBank/DDBJ whole genome shotgun (WGS) entry which is preliminary data.</text>
</comment>
<name>A0A2A2HX62_9EURY</name>
<dbReference type="AlphaFoldDB" id="A0A2A2HX62"/>
<dbReference type="InterPro" id="IPR039564">
    <property type="entry name" value="Peptidase_C39-like"/>
</dbReference>